<dbReference type="EMBL" id="BARW01017351">
    <property type="protein sequence ID" value="GAJ01300.1"/>
    <property type="molecule type" value="Genomic_DNA"/>
</dbReference>
<dbReference type="Gene3D" id="1.10.569.10">
    <property type="entry name" value="Aldehyde Ferredoxin Oxidoreductase Protein, subunit A, domain 2"/>
    <property type="match status" value="1"/>
</dbReference>
<organism evidence="1">
    <name type="scientific">marine sediment metagenome</name>
    <dbReference type="NCBI Taxonomy" id="412755"/>
    <lineage>
        <taxon>unclassified sequences</taxon>
        <taxon>metagenomes</taxon>
        <taxon>ecological metagenomes</taxon>
    </lineage>
</organism>
<protein>
    <submittedName>
        <fullName evidence="1">Uncharacterized protein</fullName>
    </submittedName>
</protein>
<comment type="caution">
    <text evidence="1">The sequence shown here is derived from an EMBL/GenBank/DDBJ whole genome shotgun (WGS) entry which is preliminary data.</text>
</comment>
<proteinExistence type="predicted"/>
<name>X1V829_9ZZZZ</name>
<dbReference type="AlphaFoldDB" id="X1V829"/>
<gene>
    <name evidence="1" type="ORF">S12H4_29997</name>
</gene>
<sequence>MGEDIASYSRFKKEGFITILDRIGVETEVRKIIVRSKKKDLACYNCPFPCTSYVEFKWRDPRLKKGQKTKEGMFLLDHTGFIAMARKRQADTLVLMKECLRFGLDPCAVARMVPQEGTLETSLGSIAEMAKAENKKQRWMRIWHLMNFAREGFH</sequence>
<evidence type="ECO:0000313" key="1">
    <source>
        <dbReference type="EMBL" id="GAJ01300.1"/>
    </source>
</evidence>
<accession>X1V829</accession>
<dbReference type="InterPro" id="IPR013984">
    <property type="entry name" value="Ald_Fedxn_OxRdtase_dom2"/>
</dbReference>
<reference evidence="1" key="1">
    <citation type="journal article" date="2014" name="Front. Microbiol.">
        <title>High frequency of phylogenetically diverse reductive dehalogenase-homologous genes in deep subseafloor sedimentary metagenomes.</title>
        <authorList>
            <person name="Kawai M."/>
            <person name="Futagami T."/>
            <person name="Toyoda A."/>
            <person name="Takaki Y."/>
            <person name="Nishi S."/>
            <person name="Hori S."/>
            <person name="Arai W."/>
            <person name="Tsubouchi T."/>
            <person name="Morono Y."/>
            <person name="Uchiyama I."/>
            <person name="Ito T."/>
            <person name="Fujiyama A."/>
            <person name="Inagaki F."/>
            <person name="Takami H."/>
        </authorList>
    </citation>
    <scope>NUCLEOTIDE SEQUENCE</scope>
    <source>
        <strain evidence="1">Expedition CK06-06</strain>
    </source>
</reference>